<dbReference type="PROSITE" id="PS50003">
    <property type="entry name" value="PH_DOMAIN"/>
    <property type="match status" value="1"/>
</dbReference>
<dbReference type="EMBL" id="GIIL01006468">
    <property type="protein sequence ID" value="NOV50194.1"/>
    <property type="molecule type" value="Transcribed_RNA"/>
</dbReference>
<protein>
    <submittedName>
        <fullName evidence="4">Putative pleckstrin similarity domain protein</fullName>
    </submittedName>
</protein>
<evidence type="ECO:0000256" key="2">
    <source>
        <dbReference type="SAM" id="MobiDB-lite"/>
    </source>
</evidence>
<name>A0A6M2DW38_XENCH</name>
<dbReference type="InterPro" id="IPR011993">
    <property type="entry name" value="PH-like_dom_sf"/>
</dbReference>
<dbReference type="InterPro" id="IPR001849">
    <property type="entry name" value="PH_domain"/>
</dbReference>
<evidence type="ECO:0000256" key="1">
    <source>
        <dbReference type="SAM" id="Coils"/>
    </source>
</evidence>
<dbReference type="AlphaFoldDB" id="A0A6M2DW38"/>
<organism evidence="4">
    <name type="scientific">Xenopsylla cheopis</name>
    <name type="common">Oriental rat flea</name>
    <name type="synonym">Pulex cheopis</name>
    <dbReference type="NCBI Taxonomy" id="163159"/>
    <lineage>
        <taxon>Eukaryota</taxon>
        <taxon>Metazoa</taxon>
        <taxon>Ecdysozoa</taxon>
        <taxon>Arthropoda</taxon>
        <taxon>Hexapoda</taxon>
        <taxon>Insecta</taxon>
        <taxon>Pterygota</taxon>
        <taxon>Neoptera</taxon>
        <taxon>Endopterygota</taxon>
        <taxon>Siphonaptera</taxon>
        <taxon>Pulicidae</taxon>
        <taxon>Xenopsyllinae</taxon>
        <taxon>Xenopsylla</taxon>
    </lineage>
</organism>
<dbReference type="PANTHER" id="PTHR14383">
    <property type="entry name" value="SWAP-70 RECOMBINASE"/>
    <property type="match status" value="1"/>
</dbReference>
<sequence length="391" mass="45895">MSAIMVLSFPTFLTIIETKYCGTLDEIAIVEAIEELYQTYVQDVIKKGYLYKKGHLLQSMKEYWFILKPNILSYAKESTDKEICGSMLLDPSSFVTAIQERDSPKTERLQKLNLITGDRVFELATEDHKTRLQWITAFQLAITYSNGMTGYQRSMALERRKQREQKLNQETIKRTEEAKRIACQLKEVEETRAQLLLEKLAREAAESQAQKLQAIAEEESQKVREMQDVRLNLERMLEEETQAKRDEEIVRALQARELAAEWERREELERVQEEQKCLLEEERKKRQEFEKIQLEKEAQLREAEKRLKELELQREKLDKELKSARQTISSSEDSKNCLASQLREPTENIKYLRGRRAFSMVSTNNSIDFDNYLFSDSKNSNSSQTTTDTLQ</sequence>
<feature type="region of interest" description="Disordered" evidence="2">
    <location>
        <begin position="370"/>
        <end position="391"/>
    </location>
</feature>
<feature type="coiled-coil region" evidence="1">
    <location>
        <begin position="178"/>
        <end position="334"/>
    </location>
</feature>
<evidence type="ECO:0000313" key="4">
    <source>
        <dbReference type="EMBL" id="NOV50194.1"/>
    </source>
</evidence>
<dbReference type="SUPFAM" id="SSF50729">
    <property type="entry name" value="PH domain-like"/>
    <property type="match status" value="1"/>
</dbReference>
<dbReference type="SMART" id="SM00233">
    <property type="entry name" value="PH"/>
    <property type="match status" value="1"/>
</dbReference>
<proteinExistence type="predicted"/>
<dbReference type="GO" id="GO:0005634">
    <property type="term" value="C:nucleus"/>
    <property type="evidence" value="ECO:0007669"/>
    <property type="project" value="TreeGrafter"/>
</dbReference>
<keyword evidence="1" id="KW-0175">Coiled coil</keyword>
<dbReference type="PANTHER" id="PTHR14383:SF5">
    <property type="entry name" value="RUN DOMAIN-CONTAINING PROTEIN"/>
    <property type="match status" value="1"/>
</dbReference>
<reference evidence="4" key="1">
    <citation type="submission" date="2020-03" db="EMBL/GenBank/DDBJ databases">
        <title>Transcriptomic Profiling of the Digestive Tract of the Rat Flea, Xenopsylla cheopis, Following Blood Feeding and Infection with Yersinia pestis.</title>
        <authorList>
            <person name="Bland D.M."/>
            <person name="Martens C.A."/>
            <person name="Virtaneva K."/>
            <person name="Kanakabandi K."/>
            <person name="Long D."/>
            <person name="Rosenke R."/>
            <person name="Saturday G.A."/>
            <person name="Hoyt F.H."/>
            <person name="Bruno D.P."/>
            <person name="Ribeiro J.M.C."/>
            <person name="Hinnebusch J."/>
        </authorList>
    </citation>
    <scope>NUCLEOTIDE SEQUENCE</scope>
</reference>
<accession>A0A6M2DW38</accession>
<feature type="domain" description="PH" evidence="3">
    <location>
        <begin position="43"/>
        <end position="143"/>
    </location>
</feature>
<dbReference type="Gene3D" id="2.30.29.30">
    <property type="entry name" value="Pleckstrin-homology domain (PH domain)/Phosphotyrosine-binding domain (PTB)"/>
    <property type="match status" value="1"/>
</dbReference>
<dbReference type="Pfam" id="PF00169">
    <property type="entry name" value="PH"/>
    <property type="match status" value="1"/>
</dbReference>
<dbReference type="GO" id="GO:0005737">
    <property type="term" value="C:cytoplasm"/>
    <property type="evidence" value="ECO:0007669"/>
    <property type="project" value="TreeGrafter"/>
</dbReference>
<evidence type="ECO:0000259" key="3">
    <source>
        <dbReference type="PROSITE" id="PS50003"/>
    </source>
</evidence>